<name>A0A2A2LWZ5_9BILA</name>
<evidence type="ECO:0000259" key="11">
    <source>
        <dbReference type="Pfam" id="PF04158"/>
    </source>
</evidence>
<dbReference type="Pfam" id="PF00400">
    <property type="entry name" value="WD40"/>
    <property type="match status" value="3"/>
</dbReference>
<dbReference type="OrthoDB" id="10249065at2759"/>
<evidence type="ECO:0000256" key="3">
    <source>
        <dbReference type="ARBA" id="ARBA00021762"/>
    </source>
</evidence>
<dbReference type="InterPro" id="IPR015943">
    <property type="entry name" value="WD40/YVTN_repeat-like_dom_sf"/>
</dbReference>
<dbReference type="InterPro" id="IPR051733">
    <property type="entry name" value="WD_repeat_DCAF13/WDSOF1"/>
</dbReference>
<sequence>MKVKVLSRNQDDYQRETKKDIHKLVRNYNAPEDPFQAQTEYTRALNATKLERVYAKPFVASLDGHLEGVHILAKHYTRPSTILSGARDGQVRIWNLPTKKRLATIQAHQGLLNGISVDQHAGDGFVTIGQDAQLKYWKLPVEVEGNIDEPAHSIGLEGVPHSVSHIANSSEFLTSGEEVNVWRVHRSSPIRTYNLGPETIHVIRANPIEEAVAVGAMSDRSIFALDTRQKTPVKKVTMKLRPNAVSWNPIEAYTFVVASEDYNLYTFDMRNLAHPRFLHSGHTSAVMDVDFSPTGQEFVSGSFDCSVRIFKATESSSREIYHTRRMNCVLSVLYSMDSKFVLSGSNEMNVRVWKSNAAEKLGPLAPREKAAFEYSAKLREQYKEHPEIRRIAKHRFVPGKIYNAAKEHKIIRNSQSRKELNRRKSSKHPDPEYVPSVKQTMAQGSSR</sequence>
<dbReference type="PANTHER" id="PTHR22851">
    <property type="entry name" value="U3 SMALL NUCLEOLAR RNA U3 SNORNA ASSOCIATED PROTEIN"/>
    <property type="match status" value="1"/>
</dbReference>
<keyword evidence="13" id="KW-1185">Reference proteome</keyword>
<dbReference type="Pfam" id="PF04158">
    <property type="entry name" value="Sof1"/>
    <property type="match status" value="1"/>
</dbReference>
<comment type="subcellular location">
    <subcellularLocation>
        <location evidence="1">Nucleus</location>
        <location evidence="1">Nucleolus</location>
    </subcellularLocation>
</comment>
<dbReference type="GO" id="GO:0000462">
    <property type="term" value="P:maturation of SSU-rRNA from tricistronic rRNA transcript (SSU-rRNA, 5.8S rRNA, LSU-rRNA)"/>
    <property type="evidence" value="ECO:0007669"/>
    <property type="project" value="TreeGrafter"/>
</dbReference>
<keyword evidence="6" id="KW-0539">Nucleus</keyword>
<comment type="caution">
    <text evidence="12">The sequence shown here is derived from an EMBL/GenBank/DDBJ whole genome shotgun (WGS) entry which is preliminary data.</text>
</comment>
<evidence type="ECO:0000313" key="12">
    <source>
        <dbReference type="EMBL" id="PAV90495.1"/>
    </source>
</evidence>
<dbReference type="InterPro" id="IPR007287">
    <property type="entry name" value="Sof1"/>
</dbReference>
<organism evidence="12 13">
    <name type="scientific">Diploscapter pachys</name>
    <dbReference type="NCBI Taxonomy" id="2018661"/>
    <lineage>
        <taxon>Eukaryota</taxon>
        <taxon>Metazoa</taxon>
        <taxon>Ecdysozoa</taxon>
        <taxon>Nematoda</taxon>
        <taxon>Chromadorea</taxon>
        <taxon>Rhabditida</taxon>
        <taxon>Rhabditina</taxon>
        <taxon>Rhabditomorpha</taxon>
        <taxon>Rhabditoidea</taxon>
        <taxon>Rhabditidae</taxon>
        <taxon>Diploscapter</taxon>
    </lineage>
</organism>
<keyword evidence="5" id="KW-0677">Repeat</keyword>
<dbReference type="AlphaFoldDB" id="A0A2A2LWZ5"/>
<feature type="domain" description="Sof1-like protein" evidence="11">
    <location>
        <begin position="355"/>
        <end position="438"/>
    </location>
</feature>
<dbReference type="UniPathway" id="UPA00143"/>
<comment type="similarity">
    <text evidence="2">Belongs to the WD repeat DCAF13/WDSOF1 family.</text>
</comment>
<dbReference type="PROSITE" id="PS50082">
    <property type="entry name" value="WD_REPEATS_2"/>
    <property type="match status" value="3"/>
</dbReference>
<dbReference type="GO" id="GO:0016567">
    <property type="term" value="P:protein ubiquitination"/>
    <property type="evidence" value="ECO:0007669"/>
    <property type="project" value="UniProtKB-UniPathway"/>
</dbReference>
<evidence type="ECO:0000256" key="4">
    <source>
        <dbReference type="ARBA" id="ARBA00022574"/>
    </source>
</evidence>
<evidence type="ECO:0000256" key="9">
    <source>
        <dbReference type="PROSITE-ProRule" id="PRU00221"/>
    </source>
</evidence>
<evidence type="ECO:0000256" key="10">
    <source>
        <dbReference type="SAM" id="MobiDB-lite"/>
    </source>
</evidence>
<evidence type="ECO:0000256" key="7">
    <source>
        <dbReference type="ARBA" id="ARBA00023274"/>
    </source>
</evidence>
<evidence type="ECO:0000256" key="2">
    <source>
        <dbReference type="ARBA" id="ARBA00005649"/>
    </source>
</evidence>
<dbReference type="GO" id="GO:0032040">
    <property type="term" value="C:small-subunit processome"/>
    <property type="evidence" value="ECO:0007669"/>
    <property type="project" value="TreeGrafter"/>
</dbReference>
<dbReference type="InterPro" id="IPR001680">
    <property type="entry name" value="WD40_rpt"/>
</dbReference>
<keyword evidence="4 9" id="KW-0853">WD repeat</keyword>
<evidence type="ECO:0000313" key="13">
    <source>
        <dbReference type="Proteomes" id="UP000218231"/>
    </source>
</evidence>
<dbReference type="PANTHER" id="PTHR22851:SF0">
    <property type="entry name" value="DDB1- AND CUL4-ASSOCIATED FACTOR 13"/>
    <property type="match status" value="1"/>
</dbReference>
<dbReference type="STRING" id="2018661.A0A2A2LWZ5"/>
<evidence type="ECO:0000256" key="5">
    <source>
        <dbReference type="ARBA" id="ARBA00022737"/>
    </source>
</evidence>
<evidence type="ECO:0000256" key="6">
    <source>
        <dbReference type="ARBA" id="ARBA00023242"/>
    </source>
</evidence>
<dbReference type="PROSITE" id="PS50294">
    <property type="entry name" value="WD_REPEATS_REGION"/>
    <property type="match status" value="2"/>
</dbReference>
<dbReference type="SMART" id="SM00320">
    <property type="entry name" value="WD40"/>
    <property type="match status" value="5"/>
</dbReference>
<feature type="repeat" description="WD" evidence="9">
    <location>
        <begin position="62"/>
        <end position="104"/>
    </location>
</feature>
<reference evidence="12 13" key="1">
    <citation type="journal article" date="2017" name="Curr. Biol.">
        <title>Genome architecture and evolution of a unichromosomal asexual nematode.</title>
        <authorList>
            <person name="Fradin H."/>
            <person name="Zegar C."/>
            <person name="Gutwein M."/>
            <person name="Lucas J."/>
            <person name="Kovtun M."/>
            <person name="Corcoran D."/>
            <person name="Baugh L.R."/>
            <person name="Kiontke K."/>
            <person name="Gunsalus K."/>
            <person name="Fitch D.H."/>
            <person name="Piano F."/>
        </authorList>
    </citation>
    <scope>NUCLEOTIDE SEQUENCE [LARGE SCALE GENOMIC DNA]</scope>
    <source>
        <strain evidence="12">PF1309</strain>
    </source>
</reference>
<feature type="region of interest" description="Disordered" evidence="10">
    <location>
        <begin position="410"/>
        <end position="447"/>
    </location>
</feature>
<dbReference type="FunFam" id="2.130.10.10:FF:001900">
    <property type="entry name" value="DDB1- and CUL4-associated factor 13"/>
    <property type="match status" value="1"/>
</dbReference>
<dbReference type="PROSITE" id="PS00678">
    <property type="entry name" value="WD_REPEATS_1"/>
    <property type="match status" value="1"/>
</dbReference>
<dbReference type="EMBL" id="LIAE01006371">
    <property type="protein sequence ID" value="PAV90495.1"/>
    <property type="molecule type" value="Genomic_DNA"/>
</dbReference>
<dbReference type="Gene3D" id="2.130.10.10">
    <property type="entry name" value="YVTN repeat-like/Quinoprotein amine dehydrogenase"/>
    <property type="match status" value="2"/>
</dbReference>
<feature type="repeat" description="WD" evidence="9">
    <location>
        <begin position="279"/>
        <end position="320"/>
    </location>
</feature>
<accession>A0A2A2LWZ5</accession>
<feature type="repeat" description="WD" evidence="9">
    <location>
        <begin position="329"/>
        <end position="363"/>
    </location>
</feature>
<evidence type="ECO:0000256" key="1">
    <source>
        <dbReference type="ARBA" id="ARBA00004604"/>
    </source>
</evidence>
<dbReference type="Proteomes" id="UP000218231">
    <property type="component" value="Unassembled WGS sequence"/>
</dbReference>
<dbReference type="InterPro" id="IPR036322">
    <property type="entry name" value="WD40_repeat_dom_sf"/>
</dbReference>
<evidence type="ECO:0000256" key="8">
    <source>
        <dbReference type="ARBA" id="ARBA00032239"/>
    </source>
</evidence>
<dbReference type="SUPFAM" id="SSF50978">
    <property type="entry name" value="WD40 repeat-like"/>
    <property type="match status" value="1"/>
</dbReference>
<gene>
    <name evidence="12" type="ORF">WR25_27148</name>
</gene>
<dbReference type="InterPro" id="IPR019775">
    <property type="entry name" value="WD40_repeat_CS"/>
</dbReference>
<feature type="compositionally biased region" description="Polar residues" evidence="10">
    <location>
        <begin position="437"/>
        <end position="447"/>
    </location>
</feature>
<keyword evidence="7" id="KW-0687">Ribonucleoprotein</keyword>
<proteinExistence type="inferred from homology"/>
<protein>
    <recommendedName>
        <fullName evidence="3">DDB1- and CUL4-associated factor 13</fullName>
    </recommendedName>
    <alternativeName>
        <fullName evidence="8">WD repeat and SOF domain-containing protein 1</fullName>
    </alternativeName>
</protein>